<organism evidence="1 2">
    <name type="scientific">Protopolystoma xenopodis</name>
    <dbReference type="NCBI Taxonomy" id="117903"/>
    <lineage>
        <taxon>Eukaryota</taxon>
        <taxon>Metazoa</taxon>
        <taxon>Spiralia</taxon>
        <taxon>Lophotrochozoa</taxon>
        <taxon>Platyhelminthes</taxon>
        <taxon>Monogenea</taxon>
        <taxon>Polyopisthocotylea</taxon>
        <taxon>Polystomatidea</taxon>
        <taxon>Polystomatidae</taxon>
        <taxon>Protopolystoma</taxon>
    </lineage>
</organism>
<proteinExistence type="predicted"/>
<gene>
    <name evidence="1" type="ORF">PXEA_LOCUS1364</name>
</gene>
<dbReference type="OrthoDB" id="263481at2759"/>
<keyword evidence="2" id="KW-1185">Reference proteome</keyword>
<evidence type="ECO:0000313" key="2">
    <source>
        <dbReference type="Proteomes" id="UP000784294"/>
    </source>
</evidence>
<reference evidence="1" key="1">
    <citation type="submission" date="2018-11" db="EMBL/GenBank/DDBJ databases">
        <authorList>
            <consortium name="Pathogen Informatics"/>
        </authorList>
    </citation>
    <scope>NUCLEOTIDE SEQUENCE</scope>
</reference>
<accession>A0A3S5BLE3</accession>
<dbReference type="AlphaFoldDB" id="A0A3S5BLE3"/>
<name>A0A3S5BLE3_9PLAT</name>
<comment type="caution">
    <text evidence="1">The sequence shown here is derived from an EMBL/GenBank/DDBJ whole genome shotgun (WGS) entry which is preliminary data.</text>
</comment>
<evidence type="ECO:0000313" key="1">
    <source>
        <dbReference type="EMBL" id="VEL07924.1"/>
    </source>
</evidence>
<dbReference type="EMBL" id="CAAALY010002773">
    <property type="protein sequence ID" value="VEL07924.1"/>
    <property type="molecule type" value="Genomic_DNA"/>
</dbReference>
<protein>
    <submittedName>
        <fullName evidence="1">Uncharacterized protein</fullName>
    </submittedName>
</protein>
<sequence length="69" mass="7827">MVIFGLSNTSHVAYSLEARIAFSHLFFKDWDPSHETLPYPPAIGSYALYTKSDFFDHIAHLLTQVAKLV</sequence>
<dbReference type="Proteomes" id="UP000784294">
    <property type="component" value="Unassembled WGS sequence"/>
</dbReference>